<evidence type="ECO:0000256" key="4">
    <source>
        <dbReference type="ARBA" id="ARBA00022692"/>
    </source>
</evidence>
<gene>
    <name evidence="11" type="ORF">DZC73_09070</name>
</gene>
<evidence type="ECO:0000256" key="3">
    <source>
        <dbReference type="ARBA" id="ARBA00022519"/>
    </source>
</evidence>
<evidence type="ECO:0000259" key="10">
    <source>
        <dbReference type="Pfam" id="PF02470"/>
    </source>
</evidence>
<feature type="domain" description="Mce/MlaD" evidence="10">
    <location>
        <begin position="186"/>
        <end position="247"/>
    </location>
</feature>
<evidence type="ECO:0000313" key="12">
    <source>
        <dbReference type="Proteomes" id="UP000267464"/>
    </source>
</evidence>
<dbReference type="InterPro" id="IPR003399">
    <property type="entry name" value="Mce/MlaD"/>
</dbReference>
<evidence type="ECO:0000256" key="5">
    <source>
        <dbReference type="ARBA" id="ARBA00022989"/>
    </source>
</evidence>
<sequence>MPPVAEHDDTNPPVEGPASVPPEPAPPVPAAVAEPVVRKKNPARLSLVWLVPIVAVMIGLSLLISSVLQAGPRVTIEFRTAEGLEPGKTEVRYKEVIVGRVETVTLSEDRKRVLVVVRLDRSVANLAVEDTHFWVVRPRIGTAGISGLNTLLSGSYIGVDAGTSAKSSHEFIGLEAPPFVLRGEAGRSFVLRANDLGSLDVGTPVYYRRARVGRVVGYTLDPKNDLLTVQVFVESPYETLVNQQSRFWNASGLDLTLSATGVTLNVQTLASVIAGGIAFERLPGSEGMPPAPAGATFSLFHDRKAALAPPDGPPMEVRMVFDQSVRGLAIGAPIDFLGIEIGTVQSMSLQFDAKRRRYPMEVTAQIFPLRLGAIRTAMLRDSTLSEDADVRFMRTLVDNGVRAQLRTANLLSGAQYIALDFMPKTTPAQLAMSNGAPLIPTVPGTLSELQPQIAEIVAKVSKVPFDEIGRDLSSTLKQAQQSIRQLTPEAQKALAEVQRTLQSVQASVDSLNRNLLDESAPVQRNVEQTMVELQRAAQALRTLGDYLQRHPESILRGKPADPALNSQEKSR</sequence>
<dbReference type="Pfam" id="PF02470">
    <property type="entry name" value="MlaD"/>
    <property type="match status" value="3"/>
</dbReference>
<reference evidence="11 12" key="1">
    <citation type="submission" date="2018-08" db="EMBL/GenBank/DDBJ databases">
        <authorList>
            <person name="Khan S.A."/>
            <person name="Jeon C.O."/>
            <person name="Chun B.H."/>
            <person name="Jeong S.E."/>
        </authorList>
    </citation>
    <scope>NUCLEOTIDE SEQUENCE [LARGE SCALE GENOMIC DNA]</scope>
    <source>
        <strain evidence="11 12">S-16</strain>
    </source>
</reference>
<feature type="compositionally biased region" description="Basic and acidic residues" evidence="8">
    <location>
        <begin position="1"/>
        <end position="10"/>
    </location>
</feature>
<protein>
    <submittedName>
        <fullName evidence="11">MCE family protein</fullName>
    </submittedName>
</protein>
<feature type="region of interest" description="Disordered" evidence="8">
    <location>
        <begin position="551"/>
        <end position="571"/>
    </location>
</feature>
<feature type="domain" description="Mce/MlaD" evidence="10">
    <location>
        <begin position="316"/>
        <end position="420"/>
    </location>
</feature>
<name>A0A3N7HRU9_9BURK</name>
<keyword evidence="6 9" id="KW-0472">Membrane</keyword>
<evidence type="ECO:0000256" key="2">
    <source>
        <dbReference type="ARBA" id="ARBA00022475"/>
    </source>
</evidence>
<dbReference type="Proteomes" id="UP000267464">
    <property type="component" value="Unassembled WGS sequence"/>
</dbReference>
<dbReference type="AlphaFoldDB" id="A0A3N7HRU9"/>
<keyword evidence="4 9" id="KW-0812">Transmembrane</keyword>
<keyword evidence="12" id="KW-1185">Reference proteome</keyword>
<evidence type="ECO:0000256" key="8">
    <source>
        <dbReference type="SAM" id="MobiDB-lite"/>
    </source>
</evidence>
<feature type="domain" description="Mce/MlaD" evidence="10">
    <location>
        <begin position="71"/>
        <end position="162"/>
    </location>
</feature>
<accession>A0A3N7HRU9</accession>
<reference evidence="11 12" key="2">
    <citation type="submission" date="2018-12" db="EMBL/GenBank/DDBJ databases">
        <title>Rhizobacter gummiphilus sp. nov., a rubber-degrading bacterium isolated from the soil of a botanical garden in Japan.</title>
        <authorList>
            <person name="Shunsuke S.S."/>
        </authorList>
    </citation>
    <scope>NUCLEOTIDE SEQUENCE [LARGE SCALE GENOMIC DNA]</scope>
    <source>
        <strain evidence="11 12">S-16</strain>
    </source>
</reference>
<keyword evidence="3" id="KW-0997">Cell inner membrane</keyword>
<feature type="transmembrane region" description="Helical" evidence="9">
    <location>
        <begin position="47"/>
        <end position="68"/>
    </location>
</feature>
<evidence type="ECO:0000256" key="7">
    <source>
        <dbReference type="SAM" id="Coils"/>
    </source>
</evidence>
<dbReference type="EMBL" id="QUSW01000002">
    <property type="protein sequence ID" value="RQP24998.1"/>
    <property type="molecule type" value="Genomic_DNA"/>
</dbReference>
<keyword evidence="2" id="KW-1003">Cell membrane</keyword>
<keyword evidence="7" id="KW-0175">Coiled coil</keyword>
<feature type="coiled-coil region" evidence="7">
    <location>
        <begin position="494"/>
        <end position="543"/>
    </location>
</feature>
<feature type="region of interest" description="Disordered" evidence="8">
    <location>
        <begin position="1"/>
        <end position="26"/>
    </location>
</feature>
<evidence type="ECO:0000256" key="9">
    <source>
        <dbReference type="SAM" id="Phobius"/>
    </source>
</evidence>
<dbReference type="GO" id="GO:0005886">
    <property type="term" value="C:plasma membrane"/>
    <property type="evidence" value="ECO:0007669"/>
    <property type="project" value="UniProtKB-SubCell"/>
</dbReference>
<dbReference type="InterPro" id="IPR051800">
    <property type="entry name" value="PqiA-PqiB_transport"/>
</dbReference>
<evidence type="ECO:0000313" key="11">
    <source>
        <dbReference type="EMBL" id="RQP24998.1"/>
    </source>
</evidence>
<dbReference type="PANTHER" id="PTHR30462">
    <property type="entry name" value="INTERMEMBRANE TRANSPORT PROTEIN PQIB-RELATED"/>
    <property type="match status" value="1"/>
</dbReference>
<dbReference type="PANTHER" id="PTHR30462:SF0">
    <property type="entry name" value="INTERMEMBRANE TRANSPORT PROTEIN YEBT"/>
    <property type="match status" value="1"/>
</dbReference>
<comment type="caution">
    <text evidence="11">The sequence shown here is derived from an EMBL/GenBank/DDBJ whole genome shotgun (WGS) entry which is preliminary data.</text>
</comment>
<keyword evidence="5 9" id="KW-1133">Transmembrane helix</keyword>
<evidence type="ECO:0000256" key="1">
    <source>
        <dbReference type="ARBA" id="ARBA00004533"/>
    </source>
</evidence>
<evidence type="ECO:0000256" key="6">
    <source>
        <dbReference type="ARBA" id="ARBA00023136"/>
    </source>
</evidence>
<comment type="subcellular location">
    <subcellularLocation>
        <location evidence="1">Cell inner membrane</location>
    </subcellularLocation>
</comment>
<proteinExistence type="predicted"/>
<organism evidence="11 12">
    <name type="scientific">Piscinibacter terrae</name>
    <dbReference type="NCBI Taxonomy" id="2496871"/>
    <lineage>
        <taxon>Bacteria</taxon>
        <taxon>Pseudomonadati</taxon>
        <taxon>Pseudomonadota</taxon>
        <taxon>Betaproteobacteria</taxon>
        <taxon>Burkholderiales</taxon>
        <taxon>Sphaerotilaceae</taxon>
        <taxon>Piscinibacter</taxon>
    </lineage>
</organism>